<evidence type="ECO:0000256" key="1">
    <source>
        <dbReference type="SAM" id="MobiDB-lite"/>
    </source>
</evidence>
<evidence type="ECO:0000313" key="2">
    <source>
        <dbReference type="EMBL" id="CAD8479434.1"/>
    </source>
</evidence>
<protein>
    <submittedName>
        <fullName evidence="2">Uncharacterized protein</fullName>
    </submittedName>
</protein>
<name>A0A7S0EAS9_9EUKA</name>
<feature type="region of interest" description="Disordered" evidence="1">
    <location>
        <begin position="74"/>
        <end position="110"/>
    </location>
</feature>
<sequence>MNVLAAAAELIESDAVFALRIQTSEPVLVRIARAHGRGAMSAAGMQLLRDRHDRSPTEASAVVLAPYMFGMIPRSQRSGDDRSCSSSSNEEPVDPWMGKRGRERVLLAVE</sequence>
<proteinExistence type="predicted"/>
<organism evidence="2">
    <name type="scientific">Phaeocystis antarctica</name>
    <dbReference type="NCBI Taxonomy" id="33657"/>
    <lineage>
        <taxon>Eukaryota</taxon>
        <taxon>Haptista</taxon>
        <taxon>Haptophyta</taxon>
        <taxon>Prymnesiophyceae</taxon>
        <taxon>Phaeocystales</taxon>
        <taxon>Phaeocystaceae</taxon>
        <taxon>Phaeocystis</taxon>
    </lineage>
</organism>
<accession>A0A7S0EAS9</accession>
<dbReference type="AlphaFoldDB" id="A0A7S0EAS9"/>
<gene>
    <name evidence="2" type="ORF">PANT1444_LOCUS6137</name>
</gene>
<dbReference type="EMBL" id="HBEP01010873">
    <property type="protein sequence ID" value="CAD8479434.1"/>
    <property type="molecule type" value="Transcribed_RNA"/>
</dbReference>
<reference evidence="2" key="1">
    <citation type="submission" date="2021-01" db="EMBL/GenBank/DDBJ databases">
        <authorList>
            <person name="Corre E."/>
            <person name="Pelletier E."/>
            <person name="Niang G."/>
            <person name="Scheremetjew M."/>
            <person name="Finn R."/>
            <person name="Kale V."/>
            <person name="Holt S."/>
            <person name="Cochrane G."/>
            <person name="Meng A."/>
            <person name="Brown T."/>
            <person name="Cohen L."/>
        </authorList>
    </citation>
    <scope>NUCLEOTIDE SEQUENCE</scope>
    <source>
        <strain evidence="2">CCMP1374</strain>
    </source>
</reference>